<evidence type="ECO:0000313" key="2">
    <source>
        <dbReference type="WBParaSite" id="Hba_09215"/>
    </source>
</evidence>
<proteinExistence type="predicted"/>
<dbReference type="Proteomes" id="UP000095283">
    <property type="component" value="Unplaced"/>
</dbReference>
<organism evidence="1 2">
    <name type="scientific">Heterorhabditis bacteriophora</name>
    <name type="common">Entomopathogenic nematode worm</name>
    <dbReference type="NCBI Taxonomy" id="37862"/>
    <lineage>
        <taxon>Eukaryota</taxon>
        <taxon>Metazoa</taxon>
        <taxon>Ecdysozoa</taxon>
        <taxon>Nematoda</taxon>
        <taxon>Chromadorea</taxon>
        <taxon>Rhabditida</taxon>
        <taxon>Rhabditina</taxon>
        <taxon>Rhabditomorpha</taxon>
        <taxon>Strongyloidea</taxon>
        <taxon>Heterorhabditidae</taxon>
        <taxon>Heterorhabditis</taxon>
    </lineage>
</organism>
<keyword evidence="1" id="KW-1185">Reference proteome</keyword>
<reference evidence="2" key="1">
    <citation type="submission" date="2016-11" db="UniProtKB">
        <authorList>
            <consortium name="WormBaseParasite"/>
        </authorList>
    </citation>
    <scope>IDENTIFICATION</scope>
</reference>
<dbReference type="AlphaFoldDB" id="A0A1I7WVM7"/>
<dbReference type="WBParaSite" id="Hba_09215">
    <property type="protein sequence ID" value="Hba_09215"/>
    <property type="gene ID" value="Hba_09215"/>
</dbReference>
<accession>A0A1I7WVM7</accession>
<protein>
    <submittedName>
        <fullName evidence="2">Transposase</fullName>
    </submittedName>
</protein>
<name>A0A1I7WVM7_HETBA</name>
<sequence>MKKKRWRMVTREDLLSIQLVLDNAFVSIHASECWKHVIRYTVYFTSYTKRNINFSKIIMNFLLGWKPLFGTLRAVRTVEVEDASVHWTVLDVIGTYLGINKPSVANRMRK</sequence>
<evidence type="ECO:0000313" key="1">
    <source>
        <dbReference type="Proteomes" id="UP000095283"/>
    </source>
</evidence>